<feature type="chain" id="PRO_5030631785" description="Fibroblast growth factor binding protein 2a" evidence="8">
    <location>
        <begin position="20"/>
        <end position="213"/>
    </location>
</feature>
<evidence type="ECO:0000256" key="6">
    <source>
        <dbReference type="ARBA" id="ARBA00023183"/>
    </source>
</evidence>
<accession>A0A7N6BPM1</accession>
<evidence type="ECO:0000256" key="1">
    <source>
        <dbReference type="ARBA" id="ARBA00004613"/>
    </source>
</evidence>
<dbReference type="AlphaFoldDB" id="A0A7N6BPM1"/>
<dbReference type="GO" id="GO:0019838">
    <property type="term" value="F:growth factor binding"/>
    <property type="evidence" value="ECO:0007669"/>
    <property type="project" value="UniProtKB-KW"/>
</dbReference>
<dbReference type="Pfam" id="PF06473">
    <property type="entry name" value="FGF-BP1"/>
    <property type="match status" value="1"/>
</dbReference>
<evidence type="ECO:0000256" key="3">
    <source>
        <dbReference type="ARBA" id="ARBA00022525"/>
    </source>
</evidence>
<proteinExistence type="inferred from homology"/>
<protein>
    <recommendedName>
        <fullName evidence="11">Fibroblast growth factor binding protein 2a</fullName>
    </recommendedName>
</protein>
<reference evidence="9" key="3">
    <citation type="submission" date="2025-09" db="UniProtKB">
        <authorList>
            <consortium name="Ensembl"/>
        </authorList>
    </citation>
    <scope>IDENTIFICATION</scope>
</reference>
<reference evidence="9" key="1">
    <citation type="submission" date="2021-04" db="EMBL/GenBank/DDBJ databases">
        <authorList>
            <consortium name="Wellcome Sanger Institute Data Sharing"/>
        </authorList>
    </citation>
    <scope>NUCLEOTIDE SEQUENCE [LARGE SCALE GENOMIC DNA]</scope>
</reference>
<dbReference type="GO" id="GO:0007267">
    <property type="term" value="P:cell-cell signaling"/>
    <property type="evidence" value="ECO:0007669"/>
    <property type="project" value="TreeGrafter"/>
</dbReference>
<organism evidence="9 10">
    <name type="scientific">Anabas testudineus</name>
    <name type="common">Climbing perch</name>
    <name type="synonym">Anthias testudineus</name>
    <dbReference type="NCBI Taxonomy" id="64144"/>
    <lineage>
        <taxon>Eukaryota</taxon>
        <taxon>Metazoa</taxon>
        <taxon>Chordata</taxon>
        <taxon>Craniata</taxon>
        <taxon>Vertebrata</taxon>
        <taxon>Euteleostomi</taxon>
        <taxon>Actinopterygii</taxon>
        <taxon>Neopterygii</taxon>
        <taxon>Teleostei</taxon>
        <taxon>Neoteleostei</taxon>
        <taxon>Acanthomorphata</taxon>
        <taxon>Anabantaria</taxon>
        <taxon>Anabantiformes</taxon>
        <taxon>Anabantoidei</taxon>
        <taxon>Anabantidae</taxon>
        <taxon>Anabas</taxon>
    </lineage>
</organism>
<keyword evidence="3" id="KW-0964">Secreted</keyword>
<dbReference type="Ensembl" id="ENSATET00000064617.1">
    <property type="protein sequence ID" value="ENSATEP00000066005.1"/>
    <property type="gene ID" value="ENSATEG00000026124.1"/>
</dbReference>
<evidence type="ECO:0000313" key="10">
    <source>
        <dbReference type="Proteomes" id="UP000265040"/>
    </source>
</evidence>
<evidence type="ECO:0000256" key="2">
    <source>
        <dbReference type="ARBA" id="ARBA00008326"/>
    </source>
</evidence>
<dbReference type="InterPro" id="IPR010510">
    <property type="entry name" value="FGF1-bd"/>
</dbReference>
<dbReference type="InParanoid" id="A0A7N6BPM1"/>
<sequence length="213" mass="24478">NVVALLMLLLACCLWPADAQSIRGQNIWDEPIKFKTKSKDSCTMTVTGLRQYTRLRVACEGSENSYWCDFVGKPQTCRPYNKNPRHYFIQMMWGLRKLTHACMGQRRIKPHMCRNATDESQMVFSTASYYPLRSRTRGQPTRPQPQPAPTMRHSESKTSPKSIQLTTEKTIMTTTPQPTTPPKESTAKRMAQQYCWRSLQGICSFVIGLFQSE</sequence>
<name>A0A7N6BPM1_ANATE</name>
<dbReference type="GeneTree" id="ENSGT00940000154372"/>
<evidence type="ECO:0000256" key="7">
    <source>
        <dbReference type="SAM" id="MobiDB-lite"/>
    </source>
</evidence>
<dbReference type="PANTHER" id="PTHR15258">
    <property type="entry name" value="FGF BINDING PROTEIN-RELATED"/>
    <property type="match status" value="1"/>
</dbReference>
<dbReference type="PANTHER" id="PTHR15258:SF1">
    <property type="entry name" value="FIBROBLAST GROWTH FACTOR-BINDING PROTEIN 2"/>
    <property type="match status" value="1"/>
</dbReference>
<feature type="region of interest" description="Disordered" evidence="7">
    <location>
        <begin position="133"/>
        <end position="185"/>
    </location>
</feature>
<evidence type="ECO:0000256" key="4">
    <source>
        <dbReference type="ARBA" id="ARBA00022729"/>
    </source>
</evidence>
<keyword evidence="4 8" id="KW-0732">Signal</keyword>
<reference evidence="9" key="2">
    <citation type="submission" date="2025-08" db="UniProtKB">
        <authorList>
            <consortium name="Ensembl"/>
        </authorList>
    </citation>
    <scope>IDENTIFICATION</scope>
</reference>
<feature type="compositionally biased region" description="Low complexity" evidence="7">
    <location>
        <begin position="166"/>
        <end position="177"/>
    </location>
</feature>
<dbReference type="Proteomes" id="UP000265040">
    <property type="component" value="Chromosome 10"/>
</dbReference>
<evidence type="ECO:0000256" key="8">
    <source>
        <dbReference type="SAM" id="SignalP"/>
    </source>
</evidence>
<keyword evidence="5" id="KW-1015">Disulfide bond</keyword>
<comment type="subcellular location">
    <subcellularLocation>
        <location evidence="1">Secreted</location>
    </subcellularLocation>
</comment>
<feature type="signal peptide" evidence="8">
    <location>
        <begin position="1"/>
        <end position="19"/>
    </location>
</feature>
<evidence type="ECO:0000313" key="9">
    <source>
        <dbReference type="Ensembl" id="ENSATEP00000066005.1"/>
    </source>
</evidence>
<dbReference type="GO" id="GO:0005576">
    <property type="term" value="C:extracellular region"/>
    <property type="evidence" value="ECO:0007669"/>
    <property type="project" value="UniProtKB-SubCell"/>
</dbReference>
<keyword evidence="6" id="KW-0340">Growth factor binding</keyword>
<evidence type="ECO:0008006" key="11">
    <source>
        <dbReference type="Google" id="ProtNLM"/>
    </source>
</evidence>
<dbReference type="OrthoDB" id="8941648at2759"/>
<keyword evidence="10" id="KW-1185">Reference proteome</keyword>
<evidence type="ECO:0000256" key="5">
    <source>
        <dbReference type="ARBA" id="ARBA00023157"/>
    </source>
</evidence>
<comment type="similarity">
    <text evidence="2">Belongs to the fibroblast growth factor-binding protein family.</text>
</comment>